<reference evidence="2 3" key="1">
    <citation type="submission" date="2019-06" db="EMBL/GenBank/DDBJ databases">
        <title>A chromosomal-level reference genome of Carpinus fangiana (Coryloideae, Betulaceae).</title>
        <authorList>
            <person name="Yang X."/>
            <person name="Wang Z."/>
            <person name="Zhang L."/>
            <person name="Hao G."/>
            <person name="Liu J."/>
            <person name="Yang Y."/>
        </authorList>
    </citation>
    <scope>NUCLEOTIDE SEQUENCE [LARGE SCALE GENOMIC DNA]</scope>
    <source>
        <strain evidence="2">Cfa_2016G</strain>
        <tissue evidence="2">Leaf</tissue>
    </source>
</reference>
<feature type="region of interest" description="Disordered" evidence="1">
    <location>
        <begin position="535"/>
        <end position="805"/>
    </location>
</feature>
<feature type="compositionally biased region" description="Basic and acidic residues" evidence="1">
    <location>
        <begin position="659"/>
        <end position="670"/>
    </location>
</feature>
<sequence length="805" mass="85845">MGNSSGKETRSSGEGPRSPTSPSSASFPGQSDARGSRHDVSFFGIGHAGAFAPVGEVRKETRQEREARKLEKERVARVKERERSLRDESVDGGYLVTLGTYTGPEDFGKSIVRQLMIERRLAPFWRGLNDHSDSWTEHQLVAAAKGKPIPAPDEIPEQEEDQQSPTSSSHPPGALAVPASSQANSSFSLSASHPVSSSTNPLNQTPPVYHSTSSSPLFRGRAKTLASLASSSKNHSQTEITPQEMQSPRDPYINGMRIEACLYKDVLECPICFLYYPPYLNKTRCCDQPICSECFVQIKRPDPHPPEHLDPNTPVPEGPPRPEDSSQLVSEPATCPFCVQAEFGVSYSSPSFRRGLVYHNHAPSMARTSSAMSSSSDLSGVSTPVGSAPPTTGRRRTESLSANAPTVITTDKVRPDWAKKLSDARAHQARRSAAATALHTAAYLMGSNQPSSAANPFSRRRRAETAGSNGPTGQAGPDIEQLMAALDARRPGQHQRGGSADLYPARSSSQQATTAQDIEDIMLMEAIRLSIAAEEERKKKEEKESSKQAKKDEKQKAKDQKKAEKAAKKGGLYSSSANNSTILASYTSNTTLSSSAGPVSSTQAIGQLSSGDDVAPDGKGKARASSTLLPASTGTPIDIPESLKPLGEPTSTLNIETASAREDPQKHLEQSRANIATTSSPIPTPAVRGRARGDSAASHASSTSDVSFGESAPNSYNGAGSSFETSPRTSATRLAQGAEEGQTPPSGSAGLEPMFNFQSLAEMIGKQTEDGFGGSTEHVEHTQDQKHIDTEVGVVDKTISNSETH</sequence>
<evidence type="ECO:0008006" key="4">
    <source>
        <dbReference type="Google" id="ProtNLM"/>
    </source>
</evidence>
<dbReference type="PANTHER" id="PTHR31315">
    <property type="entry name" value="PROTEIN SIP5"/>
    <property type="match status" value="1"/>
</dbReference>
<dbReference type="CDD" id="cd24139">
    <property type="entry name" value="SIP5-like"/>
    <property type="match status" value="1"/>
</dbReference>
<feature type="compositionally biased region" description="Polar residues" evidence="1">
    <location>
        <begin position="624"/>
        <end position="635"/>
    </location>
</feature>
<dbReference type="AlphaFoldDB" id="A0A5N6KS94"/>
<feature type="region of interest" description="Disordered" evidence="1">
    <location>
        <begin position="447"/>
        <end position="477"/>
    </location>
</feature>
<proteinExistence type="predicted"/>
<feature type="region of interest" description="Disordered" evidence="1">
    <location>
        <begin position="368"/>
        <end position="401"/>
    </location>
</feature>
<dbReference type="EMBL" id="VIBQ01000010">
    <property type="protein sequence ID" value="KAB8339319.1"/>
    <property type="molecule type" value="Genomic_DNA"/>
</dbReference>
<feature type="compositionally biased region" description="Polar residues" evidence="1">
    <location>
        <begin position="671"/>
        <end position="681"/>
    </location>
</feature>
<dbReference type="InterPro" id="IPR039301">
    <property type="entry name" value="Sip5/DA2"/>
</dbReference>
<protein>
    <recommendedName>
        <fullName evidence="4">Protein SIP5</fullName>
    </recommendedName>
</protein>
<feature type="region of interest" description="Disordered" evidence="1">
    <location>
        <begin position="148"/>
        <end position="251"/>
    </location>
</feature>
<accession>A0A5N6KS94</accession>
<feature type="compositionally biased region" description="Polar residues" evidence="1">
    <location>
        <begin position="573"/>
        <end position="610"/>
    </location>
</feature>
<feature type="region of interest" description="Disordered" evidence="1">
    <location>
        <begin position="53"/>
        <end position="76"/>
    </location>
</feature>
<gene>
    <name evidence="2" type="ORF">FH972_022252</name>
</gene>
<evidence type="ECO:0000313" key="2">
    <source>
        <dbReference type="EMBL" id="KAB8339319.1"/>
    </source>
</evidence>
<feature type="compositionally biased region" description="Polar residues" evidence="1">
    <location>
        <begin position="712"/>
        <end position="733"/>
    </location>
</feature>
<dbReference type="OrthoDB" id="21471at2759"/>
<feature type="compositionally biased region" description="Basic and acidic residues" evidence="1">
    <location>
        <begin position="535"/>
        <end position="567"/>
    </location>
</feature>
<evidence type="ECO:0000256" key="1">
    <source>
        <dbReference type="SAM" id="MobiDB-lite"/>
    </source>
</evidence>
<feature type="region of interest" description="Disordered" evidence="1">
    <location>
        <begin position="1"/>
        <end position="40"/>
    </location>
</feature>
<dbReference type="PANTHER" id="PTHR31315:SF1">
    <property type="entry name" value="PROTEIN SIP5"/>
    <property type="match status" value="1"/>
</dbReference>
<keyword evidence="3" id="KW-1185">Reference proteome</keyword>
<feature type="compositionally biased region" description="Polar residues" evidence="1">
    <location>
        <begin position="233"/>
        <end position="246"/>
    </location>
</feature>
<dbReference type="Proteomes" id="UP000327013">
    <property type="component" value="Unassembled WGS sequence"/>
</dbReference>
<feature type="compositionally biased region" description="Low complexity" evidence="1">
    <location>
        <begin position="368"/>
        <end position="385"/>
    </location>
</feature>
<feature type="region of interest" description="Disordered" evidence="1">
    <location>
        <begin position="302"/>
        <end position="329"/>
    </location>
</feature>
<name>A0A5N6KS94_9ROSI</name>
<feature type="compositionally biased region" description="Low complexity" evidence="1">
    <location>
        <begin position="179"/>
        <end position="192"/>
    </location>
</feature>
<feature type="compositionally biased region" description="Basic and acidic residues" evidence="1">
    <location>
        <begin position="777"/>
        <end position="790"/>
    </location>
</feature>
<feature type="region of interest" description="Disordered" evidence="1">
    <location>
        <begin position="489"/>
        <end position="514"/>
    </location>
</feature>
<organism evidence="2 3">
    <name type="scientific">Carpinus fangiana</name>
    <dbReference type="NCBI Taxonomy" id="176857"/>
    <lineage>
        <taxon>Eukaryota</taxon>
        <taxon>Viridiplantae</taxon>
        <taxon>Streptophyta</taxon>
        <taxon>Embryophyta</taxon>
        <taxon>Tracheophyta</taxon>
        <taxon>Spermatophyta</taxon>
        <taxon>Magnoliopsida</taxon>
        <taxon>eudicotyledons</taxon>
        <taxon>Gunneridae</taxon>
        <taxon>Pentapetalae</taxon>
        <taxon>rosids</taxon>
        <taxon>fabids</taxon>
        <taxon>Fagales</taxon>
        <taxon>Betulaceae</taxon>
        <taxon>Carpinus</taxon>
    </lineage>
</organism>
<feature type="compositionally biased region" description="Polar residues" evidence="1">
    <location>
        <begin position="18"/>
        <end position="29"/>
    </location>
</feature>
<evidence type="ECO:0000313" key="3">
    <source>
        <dbReference type="Proteomes" id="UP000327013"/>
    </source>
</evidence>
<comment type="caution">
    <text evidence="2">The sequence shown here is derived from an EMBL/GenBank/DDBJ whole genome shotgun (WGS) entry which is preliminary data.</text>
</comment>
<feature type="compositionally biased region" description="Low complexity" evidence="1">
    <location>
        <begin position="695"/>
        <end position="707"/>
    </location>
</feature>
<feature type="compositionally biased region" description="Basic and acidic residues" evidence="1">
    <location>
        <begin position="56"/>
        <end position="76"/>
    </location>
</feature>
<dbReference type="GO" id="GO:0005737">
    <property type="term" value="C:cytoplasm"/>
    <property type="evidence" value="ECO:0007669"/>
    <property type="project" value="TreeGrafter"/>
</dbReference>
<feature type="compositionally biased region" description="Polar residues" evidence="1">
    <location>
        <begin position="193"/>
        <end position="216"/>
    </location>
</feature>